<evidence type="ECO:0000256" key="8">
    <source>
        <dbReference type="SAM" id="Phobius"/>
    </source>
</evidence>
<keyword evidence="12" id="KW-1185">Reference proteome</keyword>
<comment type="cofactor">
    <cofactor evidence="1">
        <name>Zn(2+)</name>
        <dbReference type="ChEBI" id="CHEBI:29105"/>
    </cofactor>
</comment>
<keyword evidence="2" id="KW-0645">Protease</keyword>
<keyword evidence="8" id="KW-0472">Membrane</keyword>
<reference evidence="11" key="1">
    <citation type="submission" date="2023-08" db="EMBL/GenBank/DDBJ databases">
        <title>Pelteobagrus vachellii genome.</title>
        <authorList>
            <person name="Liu H."/>
        </authorList>
    </citation>
    <scope>NUCLEOTIDE SEQUENCE</scope>
    <source>
        <strain evidence="11">PRFRI_2022a</strain>
        <tissue evidence="11">Muscle</tissue>
    </source>
</reference>
<organism evidence="11 12">
    <name type="scientific">Tachysurus vachellii</name>
    <name type="common">Darkbarbel catfish</name>
    <name type="synonym">Pelteobagrus vachellii</name>
    <dbReference type="NCBI Taxonomy" id="175792"/>
    <lineage>
        <taxon>Eukaryota</taxon>
        <taxon>Metazoa</taxon>
        <taxon>Chordata</taxon>
        <taxon>Craniata</taxon>
        <taxon>Vertebrata</taxon>
        <taxon>Euteleostomi</taxon>
        <taxon>Actinopterygii</taxon>
        <taxon>Neopterygii</taxon>
        <taxon>Teleostei</taxon>
        <taxon>Ostariophysi</taxon>
        <taxon>Siluriformes</taxon>
        <taxon>Bagridae</taxon>
        <taxon>Tachysurus</taxon>
    </lineage>
</organism>
<evidence type="ECO:0000256" key="7">
    <source>
        <dbReference type="SAM" id="MobiDB-lite"/>
    </source>
</evidence>
<dbReference type="GO" id="GO:0005886">
    <property type="term" value="C:plasma membrane"/>
    <property type="evidence" value="ECO:0007669"/>
    <property type="project" value="TreeGrafter"/>
</dbReference>
<keyword evidence="8" id="KW-1133">Transmembrane helix</keyword>
<feature type="region of interest" description="Disordered" evidence="7">
    <location>
        <begin position="132"/>
        <end position="153"/>
    </location>
</feature>
<evidence type="ECO:0000259" key="9">
    <source>
        <dbReference type="Pfam" id="PF01431"/>
    </source>
</evidence>
<keyword evidence="8" id="KW-0812">Transmembrane</keyword>
<accession>A0AA88T5P3</accession>
<dbReference type="InterPro" id="IPR024079">
    <property type="entry name" value="MetalloPept_cat_dom_sf"/>
</dbReference>
<evidence type="ECO:0000256" key="5">
    <source>
        <dbReference type="ARBA" id="ARBA00022833"/>
    </source>
</evidence>
<dbReference type="AlphaFoldDB" id="A0AA88T5P3"/>
<dbReference type="PANTHER" id="PTHR11733:SF128">
    <property type="entry name" value="KELL BLOOD GROUP GLYCOPROTEIN"/>
    <property type="match status" value="1"/>
</dbReference>
<keyword evidence="4" id="KW-0378">Hydrolase</keyword>
<evidence type="ECO:0000313" key="12">
    <source>
        <dbReference type="Proteomes" id="UP001187315"/>
    </source>
</evidence>
<keyword evidence="6" id="KW-0482">Metalloprotease</keyword>
<dbReference type="GO" id="GO:0016485">
    <property type="term" value="P:protein processing"/>
    <property type="evidence" value="ECO:0007669"/>
    <property type="project" value="TreeGrafter"/>
</dbReference>
<dbReference type="EMBL" id="JAVHJS010000006">
    <property type="protein sequence ID" value="KAK2854871.1"/>
    <property type="molecule type" value="Genomic_DNA"/>
</dbReference>
<name>A0AA88T5P3_TACVA</name>
<dbReference type="Pfam" id="PF01431">
    <property type="entry name" value="Peptidase_M13"/>
    <property type="match status" value="1"/>
</dbReference>
<dbReference type="Gene3D" id="1.10.1380.10">
    <property type="entry name" value="Neutral endopeptidase , domain2"/>
    <property type="match status" value="1"/>
</dbReference>
<protein>
    <submittedName>
        <fullName evidence="11">Uncharacterized protein</fullName>
    </submittedName>
</protein>
<evidence type="ECO:0000259" key="10">
    <source>
        <dbReference type="Pfam" id="PF05649"/>
    </source>
</evidence>
<dbReference type="Pfam" id="PF05649">
    <property type="entry name" value="Peptidase_M13_N"/>
    <property type="match status" value="1"/>
</dbReference>
<sequence length="743" mass="85275">MTQNSSDQQVFLQFTQGRVQSEESNSLVKNHWLGLLLFQCCLAFCIIGTITGLGYYFLQEKPPTTQDPIPCLSPACMRVAERFSTAMGRFSRPCDYFQFSCKAEMSSKSRGKNRDNILSDNVTRQAVMRRRERRGGGMRMDIVPDTERKRDDRLPDRQTALLQAIKDTLESPKRNVSSAAQKAQMFYNTCMKPNTTLNESIYHAQMLIQKLGGWPVPGNWTQPELNSTLALLMSQYNTFPFFNVYVGPDRNESQHYIQIDQPEFQFPIEWNSQINRSKFNSQCLRPFFSSCKELLTLLNVSLSSRIQHCGLYMSLSSTLVTNTSPLSYRLSQKLLYRRMTILELQELAPAIDWLRSLQAIFHPVPVNKSDFVLLHNPPYIIYMSETINKWRRIHKMMDSYPLHTYMIMNLLQTLMPALHTRFMQTMKNFSIAINKENEVVPHWKHCVLQTVNCFDTLISDLIRHHYAGEEAEKLISDIYYSFMNKIATINWQNGDTQYLVLNKITSLTPRLSTNHESFSQLKLDEYFGEVIMSEKNYFSNYLQMLLLQQRMRSKLFSHTPQPHVLSLHPFLSGNDIIIPVGMFASPQFHSSYPRAVNYGMLGTIIAKDLLHLLLPDILSLSESAVLEIECVWSHYLTAQQKGTSSLSPTQKQEVWVQYTALQVALLAYNKSLRRHLSDTSVAGLSHVHLFLASFTQASCDSSTALMPFEPSFLLNVLCVNSVHCPKAMTCVDNRAHGQLPDLC</sequence>
<evidence type="ECO:0000256" key="4">
    <source>
        <dbReference type="ARBA" id="ARBA00022801"/>
    </source>
</evidence>
<dbReference type="InterPro" id="IPR042089">
    <property type="entry name" value="Peptidase_M13_dom_2"/>
</dbReference>
<dbReference type="SUPFAM" id="SSF55486">
    <property type="entry name" value="Metalloproteases ('zincins'), catalytic domain"/>
    <property type="match status" value="1"/>
</dbReference>
<dbReference type="Proteomes" id="UP001187315">
    <property type="component" value="Unassembled WGS sequence"/>
</dbReference>
<feature type="domain" description="Peptidase M13 C-terminal" evidence="9">
    <location>
        <begin position="574"/>
        <end position="613"/>
    </location>
</feature>
<evidence type="ECO:0000256" key="6">
    <source>
        <dbReference type="ARBA" id="ARBA00023049"/>
    </source>
</evidence>
<gene>
    <name evidence="11" type="ORF">Q7C36_006740</name>
</gene>
<evidence type="ECO:0000313" key="11">
    <source>
        <dbReference type="EMBL" id="KAK2854871.1"/>
    </source>
</evidence>
<dbReference type="PANTHER" id="PTHR11733">
    <property type="entry name" value="ZINC METALLOPROTEASE FAMILY M13 NEPRILYSIN-RELATED"/>
    <property type="match status" value="1"/>
</dbReference>
<keyword evidence="3" id="KW-0479">Metal-binding</keyword>
<comment type="caution">
    <text evidence="11">The sequence shown here is derived from an EMBL/GenBank/DDBJ whole genome shotgun (WGS) entry which is preliminary data.</text>
</comment>
<dbReference type="Gene3D" id="3.40.390.10">
    <property type="entry name" value="Collagenase (Catalytic Domain)"/>
    <property type="match status" value="1"/>
</dbReference>
<dbReference type="GO" id="GO:0004222">
    <property type="term" value="F:metalloendopeptidase activity"/>
    <property type="evidence" value="ECO:0007669"/>
    <property type="project" value="InterPro"/>
</dbReference>
<dbReference type="InterPro" id="IPR008753">
    <property type="entry name" value="Peptidase_M13_N"/>
</dbReference>
<evidence type="ECO:0000256" key="1">
    <source>
        <dbReference type="ARBA" id="ARBA00001947"/>
    </source>
</evidence>
<dbReference type="GO" id="GO:0046872">
    <property type="term" value="F:metal ion binding"/>
    <property type="evidence" value="ECO:0007669"/>
    <property type="project" value="UniProtKB-KW"/>
</dbReference>
<feature type="domain" description="Peptidase M13 N-terminal" evidence="10">
    <location>
        <begin position="153"/>
        <end position="510"/>
    </location>
</feature>
<evidence type="ECO:0000256" key="2">
    <source>
        <dbReference type="ARBA" id="ARBA00022670"/>
    </source>
</evidence>
<feature type="transmembrane region" description="Helical" evidence="8">
    <location>
        <begin position="32"/>
        <end position="58"/>
    </location>
</feature>
<proteinExistence type="predicted"/>
<dbReference type="PROSITE" id="PS51885">
    <property type="entry name" value="NEPRILYSIN"/>
    <property type="match status" value="1"/>
</dbReference>
<keyword evidence="5" id="KW-0862">Zinc</keyword>
<evidence type="ECO:0000256" key="3">
    <source>
        <dbReference type="ARBA" id="ARBA00022723"/>
    </source>
</evidence>
<dbReference type="InterPro" id="IPR018497">
    <property type="entry name" value="Peptidase_M13_C"/>
</dbReference>
<dbReference type="InterPro" id="IPR000718">
    <property type="entry name" value="Peptidase_M13"/>
</dbReference>